<evidence type="ECO:0000256" key="1">
    <source>
        <dbReference type="SAM" id="MobiDB-lite"/>
    </source>
</evidence>
<accession>A0A9D1UQX6</accession>
<dbReference type="AlphaFoldDB" id="A0A9D1UQX6"/>
<reference evidence="3" key="1">
    <citation type="journal article" date="2021" name="PeerJ">
        <title>Extensive microbial diversity within the chicken gut microbiome revealed by metagenomics and culture.</title>
        <authorList>
            <person name="Gilroy R."/>
            <person name="Ravi A."/>
            <person name="Getino M."/>
            <person name="Pursley I."/>
            <person name="Horton D.L."/>
            <person name="Alikhan N.F."/>
            <person name="Baker D."/>
            <person name="Gharbi K."/>
            <person name="Hall N."/>
            <person name="Watson M."/>
            <person name="Adriaenssens E.M."/>
            <person name="Foster-Nyarko E."/>
            <person name="Jarju S."/>
            <person name="Secka A."/>
            <person name="Antonio M."/>
            <person name="Oren A."/>
            <person name="Chaudhuri R.R."/>
            <person name="La Ragione R."/>
            <person name="Hildebrand F."/>
            <person name="Pallen M.J."/>
        </authorList>
    </citation>
    <scope>NUCLEOTIDE SEQUENCE</scope>
    <source>
        <strain evidence="3">4376</strain>
    </source>
</reference>
<dbReference type="EMBL" id="DXFZ01000037">
    <property type="protein sequence ID" value="HIW95460.1"/>
    <property type="molecule type" value="Genomic_DNA"/>
</dbReference>
<feature type="domain" description="HNH nuclease" evidence="2">
    <location>
        <begin position="269"/>
        <end position="326"/>
    </location>
</feature>
<name>A0A9D1UQX6_9CORY</name>
<sequence>MTADTTCPVAAVQRDIVRAHVARWELVRPEDEDYVPDTATALAAKLSITPFAATQLVTQSWLLARWPGLHALFKSAAIPIKHMETVLDLTEGVDAENRGAVEKEIIDLLTPNHYLQQLPSVRSITYRIKKIIERIQPNARPLGDGEEKREGNTIGHAGPEISFDQREESRTKIFIGLPKADGIVFEKAIKTIADTHDCTLPEALMILVEGKVNVQVTLNLYKNTADPTEDIFAEGSWIPKAAGEKWMQQVGHLAAPGYAESAGYQPSYAIKAAVVGRDGGCRAPGCSAPPFRCDVDHVARYNHDDPAAGGPTNTDNLHLLCRYHHRLKTAGVLDVELRPDGTECWTSVGDGHKTITTPYGPLGRETFERRHVRRTTALHLHNEEELGI</sequence>
<evidence type="ECO:0000259" key="2">
    <source>
        <dbReference type="SMART" id="SM00507"/>
    </source>
</evidence>
<comment type="caution">
    <text evidence="3">The sequence shown here is derived from an EMBL/GenBank/DDBJ whole genome shotgun (WGS) entry which is preliminary data.</text>
</comment>
<evidence type="ECO:0000313" key="3">
    <source>
        <dbReference type="EMBL" id="HIW95460.1"/>
    </source>
</evidence>
<reference evidence="3" key="2">
    <citation type="submission" date="2021-04" db="EMBL/GenBank/DDBJ databases">
        <authorList>
            <person name="Gilroy R."/>
        </authorList>
    </citation>
    <scope>NUCLEOTIDE SEQUENCE</scope>
    <source>
        <strain evidence="3">4376</strain>
    </source>
</reference>
<dbReference type="InterPro" id="IPR003615">
    <property type="entry name" value="HNH_nuc"/>
</dbReference>
<dbReference type="GO" id="GO:0004519">
    <property type="term" value="F:endonuclease activity"/>
    <property type="evidence" value="ECO:0007669"/>
    <property type="project" value="UniProtKB-KW"/>
</dbReference>
<dbReference type="Proteomes" id="UP000824189">
    <property type="component" value="Unassembled WGS sequence"/>
</dbReference>
<dbReference type="CDD" id="cd00085">
    <property type="entry name" value="HNHc"/>
    <property type="match status" value="1"/>
</dbReference>
<evidence type="ECO:0000313" key="4">
    <source>
        <dbReference type="Proteomes" id="UP000824189"/>
    </source>
</evidence>
<protein>
    <submittedName>
        <fullName evidence="3">HNH endonuclease</fullName>
    </submittedName>
</protein>
<gene>
    <name evidence="3" type="ORF">H9867_03090</name>
</gene>
<keyword evidence="3" id="KW-0540">Nuclease</keyword>
<proteinExistence type="predicted"/>
<keyword evidence="3" id="KW-0378">Hydrolase</keyword>
<dbReference type="SMART" id="SM00507">
    <property type="entry name" value="HNHc"/>
    <property type="match status" value="1"/>
</dbReference>
<feature type="region of interest" description="Disordered" evidence="1">
    <location>
        <begin position="139"/>
        <end position="162"/>
    </location>
</feature>
<keyword evidence="3" id="KW-0255">Endonuclease</keyword>
<organism evidence="3 4">
    <name type="scientific">Candidatus Corynebacterium gallistercoris</name>
    <dbReference type="NCBI Taxonomy" id="2838530"/>
    <lineage>
        <taxon>Bacteria</taxon>
        <taxon>Bacillati</taxon>
        <taxon>Actinomycetota</taxon>
        <taxon>Actinomycetes</taxon>
        <taxon>Mycobacteriales</taxon>
        <taxon>Corynebacteriaceae</taxon>
        <taxon>Corynebacterium</taxon>
    </lineage>
</organism>